<evidence type="ECO:0000256" key="5">
    <source>
        <dbReference type="PROSITE-ProRule" id="PRU00192"/>
    </source>
</evidence>
<dbReference type="Pfam" id="PF03114">
    <property type="entry name" value="BAR"/>
    <property type="match status" value="1"/>
</dbReference>
<dbReference type="SMART" id="SM00326">
    <property type="entry name" value="SH3"/>
    <property type="match status" value="1"/>
</dbReference>
<dbReference type="InterPro" id="IPR046982">
    <property type="entry name" value="BIN3/RVS161-like"/>
</dbReference>
<dbReference type="PANTHER" id="PTHR47174">
    <property type="entry name" value="BRIDGING INTEGRATOR 3"/>
    <property type="match status" value="1"/>
</dbReference>
<dbReference type="GO" id="GO:0097320">
    <property type="term" value="P:plasma membrane tubulation"/>
    <property type="evidence" value="ECO:0007669"/>
    <property type="project" value="TreeGrafter"/>
</dbReference>
<keyword evidence="4" id="KW-0206">Cytoskeleton</keyword>
<dbReference type="SUPFAM" id="SSF103657">
    <property type="entry name" value="BAR/IMD domain-like"/>
    <property type="match status" value="1"/>
</dbReference>
<reference evidence="10" key="1">
    <citation type="submission" date="2021-06" db="EMBL/GenBank/DDBJ databases">
        <authorList>
            <person name="Kallberg Y."/>
            <person name="Tangrot J."/>
            <person name="Rosling A."/>
        </authorList>
    </citation>
    <scope>NUCLEOTIDE SEQUENCE</scope>
    <source>
        <strain evidence="10">CL551</strain>
    </source>
</reference>
<dbReference type="Proteomes" id="UP000789342">
    <property type="component" value="Unassembled WGS sequence"/>
</dbReference>
<dbReference type="GO" id="GO:0006897">
    <property type="term" value="P:endocytosis"/>
    <property type="evidence" value="ECO:0007669"/>
    <property type="project" value="InterPro"/>
</dbReference>
<dbReference type="SMART" id="SM00721">
    <property type="entry name" value="BAR"/>
    <property type="match status" value="1"/>
</dbReference>
<dbReference type="GO" id="GO:1990528">
    <property type="term" value="C:Rvs161p-Rvs167p complex"/>
    <property type="evidence" value="ECO:0007669"/>
    <property type="project" value="TreeGrafter"/>
</dbReference>
<organism evidence="10 11">
    <name type="scientific">Acaulospora morrowiae</name>
    <dbReference type="NCBI Taxonomy" id="94023"/>
    <lineage>
        <taxon>Eukaryota</taxon>
        <taxon>Fungi</taxon>
        <taxon>Fungi incertae sedis</taxon>
        <taxon>Mucoromycota</taxon>
        <taxon>Glomeromycotina</taxon>
        <taxon>Glomeromycetes</taxon>
        <taxon>Diversisporales</taxon>
        <taxon>Acaulosporaceae</taxon>
        <taxon>Acaulospora</taxon>
    </lineage>
</organism>
<dbReference type="PANTHER" id="PTHR47174:SF3">
    <property type="entry name" value="BRIDGING INTEGRATOR 3"/>
    <property type="match status" value="1"/>
</dbReference>
<dbReference type="GO" id="GO:0043332">
    <property type="term" value="C:mating projection tip"/>
    <property type="evidence" value="ECO:0007669"/>
    <property type="project" value="TreeGrafter"/>
</dbReference>
<feature type="compositionally biased region" description="Polar residues" evidence="7">
    <location>
        <begin position="482"/>
        <end position="505"/>
    </location>
</feature>
<dbReference type="InterPro" id="IPR001452">
    <property type="entry name" value="SH3_domain"/>
</dbReference>
<dbReference type="PRINTS" id="PR00452">
    <property type="entry name" value="SH3DOMAIN"/>
</dbReference>
<proteinExistence type="predicted"/>
<feature type="region of interest" description="Disordered" evidence="7">
    <location>
        <begin position="217"/>
        <end position="332"/>
    </location>
</feature>
<feature type="coiled-coil region" evidence="6">
    <location>
        <begin position="114"/>
        <end position="172"/>
    </location>
</feature>
<evidence type="ECO:0000313" key="10">
    <source>
        <dbReference type="EMBL" id="CAG8544516.1"/>
    </source>
</evidence>
<feature type="compositionally biased region" description="Polar residues" evidence="7">
    <location>
        <begin position="231"/>
        <end position="240"/>
    </location>
</feature>
<feature type="compositionally biased region" description="Basic residues" evidence="7">
    <location>
        <begin position="262"/>
        <end position="274"/>
    </location>
</feature>
<keyword evidence="2 5" id="KW-0728">SH3 domain</keyword>
<keyword evidence="6" id="KW-0175">Coiled coil</keyword>
<evidence type="ECO:0000259" key="8">
    <source>
        <dbReference type="PROSITE" id="PS50002"/>
    </source>
</evidence>
<evidence type="ECO:0000256" key="1">
    <source>
        <dbReference type="ARBA" id="ARBA00004245"/>
    </source>
</evidence>
<dbReference type="Gene3D" id="1.20.1270.60">
    <property type="entry name" value="Arfaptin homology (AH) domain/BAR domain"/>
    <property type="match status" value="1"/>
</dbReference>
<feature type="compositionally biased region" description="Polar residues" evidence="7">
    <location>
        <begin position="425"/>
        <end position="451"/>
    </location>
</feature>
<dbReference type="InterPro" id="IPR004148">
    <property type="entry name" value="BAR_dom"/>
</dbReference>
<feature type="compositionally biased region" description="Polar residues" evidence="7">
    <location>
        <begin position="301"/>
        <end position="310"/>
    </location>
</feature>
<evidence type="ECO:0000313" key="11">
    <source>
        <dbReference type="Proteomes" id="UP000789342"/>
    </source>
</evidence>
<dbReference type="CDD" id="cd00174">
    <property type="entry name" value="SH3"/>
    <property type="match status" value="1"/>
</dbReference>
<dbReference type="InterPro" id="IPR036028">
    <property type="entry name" value="SH3-like_dom_sf"/>
</dbReference>
<evidence type="ECO:0000259" key="9">
    <source>
        <dbReference type="PROSITE" id="PS51021"/>
    </source>
</evidence>
<gene>
    <name evidence="10" type="ORF">AMORRO_LOCUS5286</name>
</gene>
<accession>A0A9N9FN36</accession>
<feature type="non-terminal residue" evidence="10">
    <location>
        <position position="553"/>
    </location>
</feature>
<keyword evidence="11" id="KW-1185">Reference proteome</keyword>
<protein>
    <submittedName>
        <fullName evidence="10">2447_t:CDS:1</fullName>
    </submittedName>
</protein>
<keyword evidence="3" id="KW-0963">Cytoplasm</keyword>
<dbReference type="InterPro" id="IPR027267">
    <property type="entry name" value="AH/BAR_dom_sf"/>
</dbReference>
<dbReference type="SUPFAM" id="SSF50044">
    <property type="entry name" value="SH3-domain"/>
    <property type="match status" value="1"/>
</dbReference>
<dbReference type="GO" id="GO:0008289">
    <property type="term" value="F:lipid binding"/>
    <property type="evidence" value="ECO:0007669"/>
    <property type="project" value="TreeGrafter"/>
</dbReference>
<evidence type="ECO:0000256" key="7">
    <source>
        <dbReference type="SAM" id="MobiDB-lite"/>
    </source>
</evidence>
<dbReference type="AlphaFoldDB" id="A0A9N9FN36"/>
<dbReference type="GO" id="GO:0015629">
    <property type="term" value="C:actin cytoskeleton"/>
    <property type="evidence" value="ECO:0007669"/>
    <property type="project" value="TreeGrafter"/>
</dbReference>
<evidence type="ECO:0000256" key="4">
    <source>
        <dbReference type="ARBA" id="ARBA00023212"/>
    </source>
</evidence>
<feature type="region of interest" description="Disordered" evidence="7">
    <location>
        <begin position="370"/>
        <end position="515"/>
    </location>
</feature>
<sequence>WANEKVGSGQKTQLTDEFLELQQKTEERHNGLDKLHAATKNYLKTMSKKTESEEKMKTLPIEALGSTIRNYGEEIGVESAYGSSLVKLGTANEKIANLQLEFVSRVREEFLEGLESTIGELKQYQQLKRKLESRRLDYDAKLNRVQKSKKEKPELEEELRASKEKYDETMEELYGKMQHINDSEEQYVQELTSFLDAQLEYYKKSFEILSGVKDDWVESSSIKPKRRTPVRKTTSDSYNSHSDDVVDEQYSDSGSVHSNHDRSKKSRPTPKRTLSRASNSKSEDSYNTSHNVSSSSRRKNTASGGSSVKTTDARRAPSTRKTGISQSTKKKQVRAIYSYEGGENDELAMEEGEIITVLEEHEGWWIGEIIDPDGSKRSGMFPANYTEELKEQPENESIDEEDEDDLTQNDYDQYDIDELDEEPVQRNSPPSSRYTSTRQTPRSSRVPNSDGSPPRVGSTVSTPPVPSRNSKPPPVRSKSRAVSRQTTSDFSTDMPRSSSPTNIGGRSSYIPQEYIEKSVTSNRNFGPCKECGCDDYSPNVFKKDSCNNCFHKH</sequence>
<feature type="compositionally biased region" description="Polar residues" evidence="7">
    <location>
        <begin position="275"/>
        <end position="292"/>
    </location>
</feature>
<dbReference type="GO" id="GO:0031097">
    <property type="term" value="C:medial cortex"/>
    <property type="evidence" value="ECO:0007669"/>
    <property type="project" value="TreeGrafter"/>
</dbReference>
<feature type="compositionally biased region" description="Pro residues" evidence="7">
    <location>
        <begin position="463"/>
        <end position="475"/>
    </location>
</feature>
<comment type="caution">
    <text evidence="10">The sequence shown here is derived from an EMBL/GenBank/DDBJ whole genome shotgun (WGS) entry which is preliminary data.</text>
</comment>
<dbReference type="PROSITE" id="PS50002">
    <property type="entry name" value="SH3"/>
    <property type="match status" value="1"/>
</dbReference>
<evidence type="ECO:0000256" key="6">
    <source>
        <dbReference type="SAM" id="Coils"/>
    </source>
</evidence>
<evidence type="ECO:0000256" key="3">
    <source>
        <dbReference type="ARBA" id="ARBA00022490"/>
    </source>
</evidence>
<feature type="domain" description="SH3" evidence="8">
    <location>
        <begin position="328"/>
        <end position="391"/>
    </location>
</feature>
<name>A0A9N9FN36_9GLOM</name>
<dbReference type="EMBL" id="CAJVPV010003151">
    <property type="protein sequence ID" value="CAG8544516.1"/>
    <property type="molecule type" value="Genomic_DNA"/>
</dbReference>
<dbReference type="OrthoDB" id="14167at2759"/>
<evidence type="ECO:0000256" key="2">
    <source>
        <dbReference type="ARBA" id="ARBA00022443"/>
    </source>
</evidence>
<dbReference type="PROSITE" id="PS51021">
    <property type="entry name" value="BAR"/>
    <property type="match status" value="1"/>
</dbReference>
<feature type="domain" description="BAR" evidence="9">
    <location>
        <begin position="3"/>
        <end position="225"/>
    </location>
</feature>
<dbReference type="GO" id="GO:0051666">
    <property type="term" value="P:actin cortical patch localization"/>
    <property type="evidence" value="ECO:0007669"/>
    <property type="project" value="InterPro"/>
</dbReference>
<feature type="compositionally biased region" description="Acidic residues" evidence="7">
    <location>
        <begin position="394"/>
        <end position="422"/>
    </location>
</feature>
<dbReference type="Pfam" id="PF14604">
    <property type="entry name" value="SH3_9"/>
    <property type="match status" value="1"/>
</dbReference>
<comment type="subcellular location">
    <subcellularLocation>
        <location evidence="1">Cytoplasm</location>
        <location evidence="1">Cytoskeleton</location>
    </subcellularLocation>
</comment>
<dbReference type="Gene3D" id="2.30.30.40">
    <property type="entry name" value="SH3 Domains"/>
    <property type="match status" value="1"/>
</dbReference>